<protein>
    <submittedName>
        <fullName evidence="2">Uncharacterized protein</fullName>
    </submittedName>
</protein>
<gene>
    <name evidence="2" type="ORF">DYU05_13360</name>
</gene>
<feature type="chain" id="PRO_5017626119" evidence="1">
    <location>
        <begin position="22"/>
        <end position="82"/>
    </location>
</feature>
<evidence type="ECO:0000313" key="3">
    <source>
        <dbReference type="Proteomes" id="UP000260823"/>
    </source>
</evidence>
<evidence type="ECO:0000256" key="1">
    <source>
        <dbReference type="SAM" id="SignalP"/>
    </source>
</evidence>
<name>A0A3E2NQG6_9SPHI</name>
<proteinExistence type="predicted"/>
<dbReference type="EMBL" id="QWDE01000002">
    <property type="protein sequence ID" value="RFZ83130.1"/>
    <property type="molecule type" value="Genomic_DNA"/>
</dbReference>
<organism evidence="2 3">
    <name type="scientific">Mucilaginibacter terrenus</name>
    <dbReference type="NCBI Taxonomy" id="2482727"/>
    <lineage>
        <taxon>Bacteria</taxon>
        <taxon>Pseudomonadati</taxon>
        <taxon>Bacteroidota</taxon>
        <taxon>Sphingobacteriia</taxon>
        <taxon>Sphingobacteriales</taxon>
        <taxon>Sphingobacteriaceae</taxon>
        <taxon>Mucilaginibacter</taxon>
    </lineage>
</organism>
<sequence length="82" mass="9498">MKKQAAILLTFLLLSSITVHGQCTINILRQDSKETKMPKSVYVDSTTINLEVPFFRVLNDPHYWHDLLTETFTFIKVDINSK</sequence>
<keyword evidence="1" id="KW-0732">Signal</keyword>
<accession>A0A3E2NQG6</accession>
<comment type="caution">
    <text evidence="2">The sequence shown here is derived from an EMBL/GenBank/DDBJ whole genome shotgun (WGS) entry which is preliminary data.</text>
</comment>
<dbReference type="Proteomes" id="UP000260823">
    <property type="component" value="Unassembled WGS sequence"/>
</dbReference>
<dbReference type="AlphaFoldDB" id="A0A3E2NQG6"/>
<reference evidence="2 3" key="1">
    <citation type="submission" date="2018-08" db="EMBL/GenBank/DDBJ databases">
        <title>Mucilaginibacter terrae sp. nov., isolated from manganese diggings.</title>
        <authorList>
            <person name="Huang Y."/>
            <person name="Zhou Z."/>
        </authorList>
    </citation>
    <scope>NUCLEOTIDE SEQUENCE [LARGE SCALE GENOMIC DNA]</scope>
    <source>
        <strain evidence="2 3">ZH6</strain>
    </source>
</reference>
<evidence type="ECO:0000313" key="2">
    <source>
        <dbReference type="EMBL" id="RFZ83130.1"/>
    </source>
</evidence>
<keyword evidence="3" id="KW-1185">Reference proteome</keyword>
<feature type="signal peptide" evidence="1">
    <location>
        <begin position="1"/>
        <end position="21"/>
    </location>
</feature>